<dbReference type="SMART" id="SM00530">
    <property type="entry name" value="HTH_XRE"/>
    <property type="match status" value="1"/>
</dbReference>
<dbReference type="EMBL" id="QDKK01000004">
    <property type="protein sequence ID" value="PWC25166.1"/>
    <property type="molecule type" value="Genomic_DNA"/>
</dbReference>
<sequence length="75" mass="8394">MNNISIERQKLGLSQTQFAKVLGWGRSRLSNYEASLRDPGLIECRVIVEALNKLGSDCTLDSVFPPKSVKTTKRK</sequence>
<dbReference type="Proteomes" id="UP000295985">
    <property type="component" value="Unassembled WGS sequence"/>
</dbReference>
<dbReference type="Gene3D" id="1.10.260.40">
    <property type="entry name" value="lambda repressor-like DNA-binding domains"/>
    <property type="match status" value="1"/>
</dbReference>
<dbReference type="OrthoDB" id="6877645at2"/>
<dbReference type="InterPro" id="IPR001387">
    <property type="entry name" value="Cro/C1-type_HTH"/>
</dbReference>
<dbReference type="GO" id="GO:0003677">
    <property type="term" value="F:DNA binding"/>
    <property type="evidence" value="ECO:0007669"/>
    <property type="project" value="InterPro"/>
</dbReference>
<proteinExistence type="predicted"/>
<organism evidence="2 4">
    <name type="scientific">Brenneria nigrifluens DSM 30175 = ATCC 13028</name>
    <dbReference type="NCBI Taxonomy" id="1121120"/>
    <lineage>
        <taxon>Bacteria</taxon>
        <taxon>Pseudomonadati</taxon>
        <taxon>Pseudomonadota</taxon>
        <taxon>Gammaproteobacteria</taxon>
        <taxon>Enterobacterales</taxon>
        <taxon>Pectobacteriaceae</taxon>
        <taxon>Brenneria</taxon>
    </lineage>
</organism>
<name>A0A2U1UU07_9GAMM</name>
<reference evidence="2 4" key="1">
    <citation type="submission" date="2018-04" db="EMBL/GenBank/DDBJ databases">
        <title>Brenneria corticis sp.nov.</title>
        <authorList>
            <person name="Li Y."/>
        </authorList>
    </citation>
    <scope>NUCLEOTIDE SEQUENCE [LARGE SCALE GENOMIC DNA]</scope>
    <source>
        <strain evidence="2 4">LMG 2694</strain>
    </source>
</reference>
<evidence type="ECO:0000313" key="2">
    <source>
        <dbReference type="EMBL" id="PWC25166.1"/>
    </source>
</evidence>
<keyword evidence="5" id="KW-1185">Reference proteome</keyword>
<evidence type="ECO:0000313" key="5">
    <source>
        <dbReference type="Proteomes" id="UP000303847"/>
    </source>
</evidence>
<reference evidence="3 5" key="2">
    <citation type="submission" date="2018-11" db="EMBL/GenBank/DDBJ databases">
        <title>Genome sequences of Brenneria nigrifluens and Brenneria rubrifaciens.</title>
        <authorList>
            <person name="Poret-Peterson A.T."/>
            <person name="McClean A.E."/>
            <person name="Kluepfel D.A."/>
        </authorList>
    </citation>
    <scope>NUCLEOTIDE SEQUENCE [LARGE SCALE GENOMIC DNA]</scope>
    <source>
        <strain evidence="3 5">ATCC 13028</strain>
    </source>
</reference>
<evidence type="ECO:0000313" key="4">
    <source>
        <dbReference type="Proteomes" id="UP000295985"/>
    </source>
</evidence>
<gene>
    <name evidence="2" type="ORF">DDT54_04495</name>
    <name evidence="3" type="ORF">EH206_12460</name>
</gene>
<dbReference type="PROSITE" id="PS50943">
    <property type="entry name" value="HTH_CROC1"/>
    <property type="match status" value="1"/>
</dbReference>
<dbReference type="EMBL" id="CP034036">
    <property type="protein sequence ID" value="QCR04921.1"/>
    <property type="molecule type" value="Genomic_DNA"/>
</dbReference>
<evidence type="ECO:0000313" key="3">
    <source>
        <dbReference type="EMBL" id="QCR04921.1"/>
    </source>
</evidence>
<dbReference type="AlphaFoldDB" id="A0A2U1UU07"/>
<accession>A0A2U1UU07</accession>
<feature type="domain" description="HTH cro/C1-type" evidence="1">
    <location>
        <begin position="4"/>
        <end position="58"/>
    </location>
</feature>
<dbReference type="CDD" id="cd00093">
    <property type="entry name" value="HTH_XRE"/>
    <property type="match status" value="1"/>
</dbReference>
<dbReference type="Proteomes" id="UP000303847">
    <property type="component" value="Chromosome"/>
</dbReference>
<dbReference type="Pfam" id="PF01381">
    <property type="entry name" value="HTH_3"/>
    <property type="match status" value="1"/>
</dbReference>
<protein>
    <submittedName>
        <fullName evidence="2">XRE family transcriptional regulator</fullName>
    </submittedName>
</protein>
<dbReference type="SUPFAM" id="SSF47413">
    <property type="entry name" value="lambda repressor-like DNA-binding domains"/>
    <property type="match status" value="1"/>
</dbReference>
<dbReference type="InterPro" id="IPR010982">
    <property type="entry name" value="Lambda_DNA-bd_dom_sf"/>
</dbReference>
<dbReference type="RefSeq" id="WP_009113115.1">
    <property type="nucleotide sequence ID" value="NZ_CP034036.1"/>
</dbReference>
<evidence type="ECO:0000259" key="1">
    <source>
        <dbReference type="PROSITE" id="PS50943"/>
    </source>
</evidence>